<dbReference type="InterPro" id="IPR011257">
    <property type="entry name" value="DNA_glycosylase"/>
</dbReference>
<dbReference type="SMART" id="SM00478">
    <property type="entry name" value="ENDO3c"/>
    <property type="match status" value="1"/>
</dbReference>
<dbReference type="RefSeq" id="WP_347721564.1">
    <property type="nucleotide sequence ID" value="NZ_CP104395.1"/>
</dbReference>
<accession>A0ABY8CEV9</accession>
<dbReference type="InterPro" id="IPR023170">
    <property type="entry name" value="HhH_base_excis_C"/>
</dbReference>
<dbReference type="PANTHER" id="PTHR47203">
    <property type="match status" value="1"/>
</dbReference>
<keyword evidence="2" id="KW-0456">Lyase</keyword>
<dbReference type="Gene3D" id="1.10.1670.10">
    <property type="entry name" value="Helix-hairpin-Helix base-excision DNA repair enzymes (C-terminal)"/>
    <property type="match status" value="1"/>
</dbReference>
<dbReference type="GeneID" id="90590155"/>
<keyword evidence="2" id="KW-0540">Nuclease</keyword>
<dbReference type="SUPFAM" id="SSF48150">
    <property type="entry name" value="DNA-glycosylase"/>
    <property type="match status" value="1"/>
</dbReference>
<dbReference type="EC" id="4.2.99.18" evidence="2"/>
<dbReference type="GO" id="GO:0140078">
    <property type="term" value="F:class I DNA-(apurinic or apyrimidinic site) endonuclease activity"/>
    <property type="evidence" value="ECO:0007669"/>
    <property type="project" value="UniProtKB-EC"/>
</dbReference>
<evidence type="ECO:0000313" key="3">
    <source>
        <dbReference type="Proteomes" id="UP001218034"/>
    </source>
</evidence>
<dbReference type="InterPro" id="IPR003265">
    <property type="entry name" value="HhH-GPD_domain"/>
</dbReference>
<gene>
    <name evidence="2" type="primary">nth</name>
    <name evidence="2" type="ORF">SVXNc_0718</name>
</gene>
<reference evidence="2 3" key="1">
    <citation type="submission" date="2022-09" db="EMBL/GenBank/DDBJ databases">
        <title>Xylan utilization by haloarchaea-nanohaloarchaea associations.</title>
        <authorList>
            <person name="Yakimov M."/>
        </authorList>
    </citation>
    <scope>NUCLEOTIDE SEQUENCE [LARGE SCALE GENOMIC DNA]</scope>
    <source>
        <strain evidence="2 3">SVXNc</strain>
    </source>
</reference>
<protein>
    <submittedName>
        <fullName evidence="2">Endonuclease III</fullName>
        <ecNumber evidence="2">4.2.99.18</ecNumber>
    </submittedName>
</protein>
<feature type="domain" description="HhH-GPD" evidence="1">
    <location>
        <begin position="46"/>
        <end position="203"/>
    </location>
</feature>
<evidence type="ECO:0000313" key="2">
    <source>
        <dbReference type="EMBL" id="WEL19732.1"/>
    </source>
</evidence>
<name>A0ABY8CEV9_9ARCH</name>
<dbReference type="Proteomes" id="UP001218034">
    <property type="component" value="Chromosome"/>
</dbReference>
<keyword evidence="3" id="KW-1185">Reference proteome</keyword>
<dbReference type="PIRSF" id="PIRSF001435">
    <property type="entry name" value="Nth"/>
    <property type="match status" value="1"/>
</dbReference>
<dbReference type="Gene3D" id="1.10.340.30">
    <property type="entry name" value="Hypothetical protein, domain 2"/>
    <property type="match status" value="1"/>
</dbReference>
<keyword evidence="2" id="KW-0378">Hydrolase</keyword>
<sequence>MSEENFYDEEYTERLNEIMDLLKEHYGVPEGARRDDPVDSLITTILSQNTTDQSRDKAKARLDEKFDSFQEILDADVEEVTDAVRIAGLGPTKAERIQTFLSMIKEERGEFSLDHVTDMGKEEAKQYLQEFPGVGPKTAAVTLCFAFGMPVMPVDTHVHRLSQRLRLIPEGTPVEKAHDILEREVPDDRIYEFHINLIKHGRAVCTARNPTCQESFLAEYCVNCVCREN</sequence>
<evidence type="ECO:0000259" key="1">
    <source>
        <dbReference type="SMART" id="SM00478"/>
    </source>
</evidence>
<dbReference type="PANTHER" id="PTHR47203:SF1">
    <property type="entry name" value="HYPOTHETICAL BASE EXCISION DNA REPAIR PROTEIN (EUROFUNG)"/>
    <property type="match status" value="1"/>
</dbReference>
<dbReference type="CDD" id="cd00056">
    <property type="entry name" value="ENDO3c"/>
    <property type="match status" value="1"/>
</dbReference>
<dbReference type="Pfam" id="PF00730">
    <property type="entry name" value="HhH-GPD"/>
    <property type="match status" value="1"/>
</dbReference>
<proteinExistence type="predicted"/>
<organism evidence="2 3">
    <name type="scientific">Candidatus Nanohalococcus occultus</name>
    <dbReference type="NCBI Taxonomy" id="2978047"/>
    <lineage>
        <taxon>Archaea</taxon>
        <taxon>Candidatus Nanohalarchaeota</taxon>
        <taxon>Candidatus Nanohalarchaeota incertae sedis</taxon>
        <taxon>Candidatus Nanohalococcus</taxon>
    </lineage>
</organism>
<dbReference type="EMBL" id="CP104395">
    <property type="protein sequence ID" value="WEL19732.1"/>
    <property type="molecule type" value="Genomic_DNA"/>
</dbReference>
<keyword evidence="2" id="KW-0255">Endonuclease</keyword>